<dbReference type="AlphaFoldDB" id="A0A1G7IVE1"/>
<evidence type="ECO:0000313" key="10">
    <source>
        <dbReference type="EMBL" id="SDF16556.1"/>
    </source>
</evidence>
<feature type="transmembrane region" description="Helical" evidence="8">
    <location>
        <begin position="324"/>
        <end position="342"/>
    </location>
</feature>
<dbReference type="NCBIfam" id="TIGR02914">
    <property type="entry name" value="EpsI_fam"/>
    <property type="match status" value="1"/>
</dbReference>
<evidence type="ECO:0000259" key="9">
    <source>
        <dbReference type="Pfam" id="PF11984"/>
    </source>
</evidence>
<evidence type="ECO:0000256" key="4">
    <source>
        <dbReference type="ARBA" id="ARBA00022692"/>
    </source>
</evidence>
<dbReference type="InterPro" id="IPR026491">
    <property type="entry name" value="ExosortD_VPLPA"/>
</dbReference>
<dbReference type="Pfam" id="PF09721">
    <property type="entry name" value="Exosortase_EpsH"/>
    <property type="match status" value="1"/>
</dbReference>
<evidence type="ECO:0000256" key="7">
    <source>
        <dbReference type="ARBA" id="ARBA00023136"/>
    </source>
</evidence>
<keyword evidence="6 8" id="KW-1133">Transmembrane helix</keyword>
<dbReference type="OrthoDB" id="9797363at2"/>
<evidence type="ECO:0000256" key="8">
    <source>
        <dbReference type="SAM" id="Phobius"/>
    </source>
</evidence>
<dbReference type="InterPro" id="IPR026392">
    <property type="entry name" value="Exo/Archaeosortase_dom"/>
</dbReference>
<dbReference type="Pfam" id="PF11984">
    <property type="entry name" value="DUF3485"/>
    <property type="match status" value="1"/>
</dbReference>
<comment type="subcellular location">
    <subcellularLocation>
        <location evidence="1">Cell membrane</location>
        <topology evidence="1">Multi-pass membrane protein</topology>
    </subcellularLocation>
</comment>
<keyword evidence="5" id="KW-0378">Hydrolase</keyword>
<keyword evidence="4 8" id="KW-0812">Transmembrane</keyword>
<accession>A0A1G7IVE1</accession>
<evidence type="ECO:0000256" key="2">
    <source>
        <dbReference type="ARBA" id="ARBA00022475"/>
    </source>
</evidence>
<feature type="transmembrane region" description="Helical" evidence="8">
    <location>
        <begin position="152"/>
        <end position="182"/>
    </location>
</feature>
<dbReference type="STRING" id="521013.SAMN04488567_3538"/>
<dbReference type="InterPro" id="IPR014263">
    <property type="entry name" value="Methanolan_biosynth_EpsI"/>
</dbReference>
<feature type="transmembrane region" description="Helical" evidence="8">
    <location>
        <begin position="202"/>
        <end position="221"/>
    </location>
</feature>
<keyword evidence="11" id="KW-1185">Reference proteome</keyword>
<dbReference type="GO" id="GO:0008233">
    <property type="term" value="F:peptidase activity"/>
    <property type="evidence" value="ECO:0007669"/>
    <property type="project" value="UniProtKB-KW"/>
</dbReference>
<keyword evidence="7 8" id="KW-0472">Membrane</keyword>
<feature type="transmembrane region" description="Helical" evidence="8">
    <location>
        <begin position="112"/>
        <end position="131"/>
    </location>
</feature>
<evidence type="ECO:0000256" key="1">
    <source>
        <dbReference type="ARBA" id="ARBA00004651"/>
    </source>
</evidence>
<evidence type="ECO:0000313" key="11">
    <source>
        <dbReference type="Proteomes" id="UP000198922"/>
    </source>
</evidence>
<protein>
    <submittedName>
        <fullName evidence="10">Exosortase D, VPLPA-CTERM-specific</fullName>
    </submittedName>
</protein>
<dbReference type="NCBIfam" id="TIGR04152">
    <property type="entry name" value="exosort_VPLPA"/>
    <property type="match status" value="1"/>
</dbReference>
<proteinExistence type="predicted"/>
<organism evidence="10 11">
    <name type="scientific">Limimaricola pyoseonensis</name>
    <dbReference type="NCBI Taxonomy" id="521013"/>
    <lineage>
        <taxon>Bacteria</taxon>
        <taxon>Pseudomonadati</taxon>
        <taxon>Pseudomonadota</taxon>
        <taxon>Alphaproteobacteria</taxon>
        <taxon>Rhodobacterales</taxon>
        <taxon>Paracoccaceae</taxon>
        <taxon>Limimaricola</taxon>
    </lineage>
</organism>
<evidence type="ECO:0000256" key="6">
    <source>
        <dbReference type="ARBA" id="ARBA00022989"/>
    </source>
</evidence>
<dbReference type="NCBIfam" id="TIGR04178">
    <property type="entry name" value="exo_archaeo"/>
    <property type="match status" value="1"/>
</dbReference>
<feature type="transmembrane region" description="Helical" evidence="8">
    <location>
        <begin position="90"/>
        <end position="106"/>
    </location>
</feature>
<dbReference type="InterPro" id="IPR019127">
    <property type="entry name" value="Exosortase"/>
</dbReference>
<dbReference type="Proteomes" id="UP000198922">
    <property type="component" value="Unassembled WGS sequence"/>
</dbReference>
<gene>
    <name evidence="10" type="ORF">SAMN04488567_3538</name>
</gene>
<dbReference type="GO" id="GO:0005886">
    <property type="term" value="C:plasma membrane"/>
    <property type="evidence" value="ECO:0007669"/>
    <property type="project" value="UniProtKB-SubCell"/>
</dbReference>
<feature type="transmembrane region" description="Helical" evidence="8">
    <location>
        <begin position="271"/>
        <end position="291"/>
    </location>
</feature>
<evidence type="ECO:0000256" key="5">
    <source>
        <dbReference type="ARBA" id="ARBA00022801"/>
    </source>
</evidence>
<dbReference type="GO" id="GO:0006508">
    <property type="term" value="P:proteolysis"/>
    <property type="evidence" value="ECO:0007669"/>
    <property type="project" value="UniProtKB-KW"/>
</dbReference>
<feature type="transmembrane region" description="Helical" evidence="8">
    <location>
        <begin position="228"/>
        <end position="251"/>
    </location>
</feature>
<dbReference type="RefSeq" id="WP_090114170.1">
    <property type="nucleotide sequence ID" value="NZ_FNAT01000008.1"/>
</dbReference>
<keyword evidence="2" id="KW-1003">Cell membrane</keyword>
<name>A0A1G7IVE1_9RHOB</name>
<reference evidence="11" key="1">
    <citation type="submission" date="2016-10" db="EMBL/GenBank/DDBJ databases">
        <authorList>
            <person name="Varghese N."/>
            <person name="Submissions S."/>
        </authorList>
    </citation>
    <scope>NUCLEOTIDE SEQUENCE [LARGE SCALE GENOMIC DNA]</scope>
    <source>
        <strain evidence="11">DSM 21424</strain>
    </source>
</reference>
<evidence type="ECO:0000256" key="3">
    <source>
        <dbReference type="ARBA" id="ARBA00022670"/>
    </source>
</evidence>
<dbReference type="NCBIfam" id="TIGR02602">
    <property type="entry name" value="8TM_EpsH"/>
    <property type="match status" value="1"/>
</dbReference>
<dbReference type="EMBL" id="FNAT01000008">
    <property type="protein sequence ID" value="SDF16556.1"/>
    <property type="molecule type" value="Genomic_DNA"/>
</dbReference>
<feature type="domain" description="Methanolan biosynthesis EpsI" evidence="9">
    <location>
        <begin position="328"/>
        <end position="532"/>
    </location>
</feature>
<sequence>MSLQSPLRRPLPLFPPQLRLEPGGLALMALLIGAALPVFWIGLASLGAAWMTPEYSHGPLIPLISLYLFLRELRDAPLARPARPDRRPGLWVMAGALALALFGNLVRIPDIVTYALILWISGLVLVCMGWARGRRHQLPVLHLVFMLPLPQFLYWKLTIFLQLVSSHLGVAMVELAGIPVFLEGNVIDLGVYKLQVAEACSGLRYLFPILSFSYLFAILYRGPMWHKVVLFLAAAPLTVLMNSFRIGMIALLVNRYGIGQAEGFLHFFEGWVIFGACIAVLFSMAVALQRLTPDPLPMRRAVDLDFGGLSEPAARLGRIAPTRGLGIGALATLGLAVLLWAAPARDATPPARDGFALFPRMAGDWSGAARPLEPEVEAVLAADDYIDITYAAPGMAAPVNFFSAWYARQTEGSGIHSPEVCLPVGGWEVSAIEPAAVSFPGTVYGDFAVNRAVIRNGLSRQLVYYWFEQRGRRMTGDYAAKASVLWDGLTRGRSDGALVRFVTPIGPQESVAAAEARLQGLMAELLPRLPRFIPE</sequence>
<keyword evidence="3" id="KW-0645">Protease</keyword>
<feature type="transmembrane region" description="Helical" evidence="8">
    <location>
        <begin position="25"/>
        <end position="49"/>
    </location>
</feature>
<dbReference type="InterPro" id="IPR013426">
    <property type="entry name" value="EpsH-like"/>
</dbReference>